<sequence>MTVEKMIHRCTPRTAKRLITKILAAGLVPFIQSSPGMGKSAITRLVAKEFRLKLLDHRLSTSEPTDLTGLPWFKDGYAAFAPFRDLFPLDDQSLPEGYEGWLLFLDEFNSAPKSVQAAAYKLILDRMVGQHNLHPNVVIVAAGNLSTDRAIVNALSTAMQSRLVHIEMVLDFNEWLEDVAITEGYDPRIVAFLSQYPSKLMDFDPKHQEKTFCCPRTWEFMNKLVKNEPVIRDEDAPMYAGTITSGVATEFITYSKIFEKLVSVGEILKDPEKARLPDDTASKWATIAIMMEHINEKNFNDLATYANRFDLSFRVLFYRATMVRQPDLRSHPKFAASMGEIARYLSGN</sequence>
<proteinExistence type="predicted"/>
<dbReference type="EMBL" id="MK863032">
    <property type="protein sequence ID" value="QEM41139.1"/>
    <property type="molecule type" value="Genomic_DNA"/>
</dbReference>
<evidence type="ECO:0000313" key="1">
    <source>
        <dbReference type="EMBL" id="QEM41139.1"/>
    </source>
</evidence>
<dbReference type="Proteomes" id="UP000322075">
    <property type="component" value="Segment"/>
</dbReference>
<name>A0A5C1K5J4_9CAUD</name>
<organism evidence="1 2">
    <name type="scientific">Pseudomonas phage Zuri</name>
    <dbReference type="NCBI Taxonomy" id="2604899"/>
    <lineage>
        <taxon>Viruses</taxon>
        <taxon>Duplodnaviria</taxon>
        <taxon>Heunggongvirae</taxon>
        <taxon>Uroviricota</taxon>
        <taxon>Caudoviricetes</taxon>
        <taxon>Schitoviridae</taxon>
        <taxon>Zurivirus</taxon>
        <taxon>Zurivirus zuri</taxon>
    </lineage>
</organism>
<protein>
    <submittedName>
        <fullName evidence="1">Uncharacterized protein</fullName>
    </submittedName>
</protein>
<gene>
    <name evidence="1" type="ORF">Zuri_42</name>
</gene>
<dbReference type="Gene3D" id="3.40.50.300">
    <property type="entry name" value="P-loop containing nucleotide triphosphate hydrolases"/>
    <property type="match status" value="1"/>
</dbReference>
<accession>A0A5C1K5J4</accession>
<reference evidence="1" key="1">
    <citation type="submission" date="2019-04" db="EMBL/GenBank/DDBJ databases">
        <authorList>
            <person name="Assadpour T."/>
            <person name="Ahmed J."/>
            <person name="Anderson S."/>
            <person name="Espinosa K."/>
            <person name="Gadsden T."/>
            <person name="Graham A."/>
            <person name="Hajjar W."/>
            <person name="Howard T."/>
            <person name="Lacafta O."/>
            <person name="Matney K."/>
            <person name="Matsen K."/>
            <person name="Osu J."/>
            <person name="Rupe E."/>
            <person name="Sang H."/>
            <person name="Wadi S."/>
            <person name="McNeal J."/>
            <person name="Temple L."/>
        </authorList>
    </citation>
    <scope>NUCLEOTIDE SEQUENCE [LARGE SCALE GENOMIC DNA]</scope>
</reference>
<evidence type="ECO:0000313" key="2">
    <source>
        <dbReference type="Proteomes" id="UP000322075"/>
    </source>
</evidence>
<dbReference type="InterPro" id="IPR027417">
    <property type="entry name" value="P-loop_NTPase"/>
</dbReference>
<dbReference type="SUPFAM" id="SSF52540">
    <property type="entry name" value="P-loop containing nucleoside triphosphate hydrolases"/>
    <property type="match status" value="1"/>
</dbReference>
<keyword evidence="2" id="KW-1185">Reference proteome</keyword>